<name>A0A285RBA9_9BACL</name>
<reference evidence="2" key="1">
    <citation type="submission" date="2017-08" db="EMBL/GenBank/DDBJ databases">
        <authorList>
            <person name="Varghese N."/>
            <person name="Submissions S."/>
        </authorList>
    </citation>
    <scope>NUCLEOTIDE SEQUENCE [LARGE SCALE GENOMIC DNA]</scope>
    <source>
        <strain evidence="2">JC22</strain>
    </source>
</reference>
<proteinExistence type="predicted"/>
<dbReference type="AlphaFoldDB" id="A0A285RBA9"/>
<dbReference type="InterPro" id="IPR036477">
    <property type="entry name" value="Formyl_transf_N_sf"/>
</dbReference>
<dbReference type="Proteomes" id="UP000219636">
    <property type="component" value="Unassembled WGS sequence"/>
</dbReference>
<keyword evidence="2" id="KW-1185">Reference proteome</keyword>
<dbReference type="RefSeq" id="WP_097071870.1">
    <property type="nucleotide sequence ID" value="NZ_OBMQ01000001.1"/>
</dbReference>
<evidence type="ECO:0000313" key="2">
    <source>
        <dbReference type="Proteomes" id="UP000219636"/>
    </source>
</evidence>
<dbReference type="GO" id="GO:0016740">
    <property type="term" value="F:transferase activity"/>
    <property type="evidence" value="ECO:0007669"/>
    <property type="project" value="UniProtKB-KW"/>
</dbReference>
<gene>
    <name evidence="1" type="ORF">SAMN05880501_101296</name>
</gene>
<keyword evidence="1" id="KW-0808">Transferase</keyword>
<evidence type="ECO:0000313" key="1">
    <source>
        <dbReference type="EMBL" id="SOB91361.1"/>
    </source>
</evidence>
<dbReference type="EMBL" id="OBMQ01000001">
    <property type="protein sequence ID" value="SOB91361.1"/>
    <property type="molecule type" value="Genomic_DNA"/>
</dbReference>
<sequence length="268" mass="30715">MRVLLLTGSHPRHLYLVNKLMELDIVAAHVMEVRESFVPNPPEHLEEIDRENFIRHFADRDEAENRHFEGHTEVLGQVPTLKVSLQELNSEETIKWVCNQTFDIAISYGVHKLSNELLNVLGKHAWNVHGGLSPWYKGNTTLFWPFFMLRPNWAGMTVHRLSSRLDAGDIVHHSLPLLEYGDGLHDVACKAVKQVASDLGEILTTLPLEDIQYTPQKGNGKLWVGSDWMPQHLRFVYNTYNNDIVDYYLDGKLPQIEPTIISAFQKGE</sequence>
<dbReference type="Gene3D" id="3.40.50.170">
    <property type="entry name" value="Formyl transferase, N-terminal domain"/>
    <property type="match status" value="1"/>
</dbReference>
<accession>A0A285RBA9</accession>
<protein>
    <submittedName>
        <fullName evidence="1">Formyl transferase-like protein</fullName>
    </submittedName>
</protein>
<organism evidence="1 2">
    <name type="scientific">Ureibacillus xyleni</name>
    <dbReference type="NCBI Taxonomy" id="614648"/>
    <lineage>
        <taxon>Bacteria</taxon>
        <taxon>Bacillati</taxon>
        <taxon>Bacillota</taxon>
        <taxon>Bacilli</taxon>
        <taxon>Bacillales</taxon>
        <taxon>Caryophanaceae</taxon>
        <taxon>Ureibacillus</taxon>
    </lineage>
</organism>
<dbReference type="SUPFAM" id="SSF53328">
    <property type="entry name" value="Formyltransferase"/>
    <property type="match status" value="1"/>
</dbReference>
<dbReference type="OrthoDB" id="9802815at2"/>